<evidence type="ECO:0000256" key="1">
    <source>
        <dbReference type="SAM" id="Phobius"/>
    </source>
</evidence>
<dbReference type="Proteomes" id="UP001056708">
    <property type="component" value="Chromosome"/>
</dbReference>
<keyword evidence="1" id="KW-1133">Transmembrane helix</keyword>
<reference evidence="2" key="1">
    <citation type="submission" date="2022-06" db="EMBL/GenBank/DDBJ databases">
        <title>Genome sequence of Phormidium yuhuli AB48 isolated from an industrial photobioreactor environment.</title>
        <authorList>
            <person name="Qiu Y."/>
            <person name="Noonan A.J.C."/>
            <person name="Dofher K."/>
            <person name="Koch M."/>
            <person name="Kieft B."/>
            <person name="Lin X."/>
            <person name="Ziels R.M."/>
            <person name="Hallam S.J."/>
        </authorList>
    </citation>
    <scope>NUCLEOTIDE SEQUENCE</scope>
    <source>
        <strain evidence="2">AB48</strain>
    </source>
</reference>
<proteinExistence type="predicted"/>
<sequence>MPNGSQQDVSTGIQWGSAFLVVFLLLGYDTLASLVLAISGGVAAATVTSAWRDLHLPDVSRREYPADSFRRFGTEDPPHYLKELAQRQARYQHQRQVIRRGRPSPLSEVILARLGLVQLSNSKPEAKSEEEDEASSN</sequence>
<organism evidence="2 3">
    <name type="scientific">Phormidium yuhuli AB48</name>
    <dbReference type="NCBI Taxonomy" id="2940671"/>
    <lineage>
        <taxon>Bacteria</taxon>
        <taxon>Bacillati</taxon>
        <taxon>Cyanobacteriota</taxon>
        <taxon>Cyanophyceae</taxon>
        <taxon>Oscillatoriophycideae</taxon>
        <taxon>Oscillatoriales</taxon>
        <taxon>Oscillatoriaceae</taxon>
        <taxon>Phormidium</taxon>
        <taxon>Phormidium yuhuli</taxon>
    </lineage>
</organism>
<accession>A0ABY5ARF2</accession>
<protein>
    <submittedName>
        <fullName evidence="2">Uncharacterized protein</fullName>
    </submittedName>
</protein>
<gene>
    <name evidence="2" type="ORF">NEA10_03475</name>
</gene>
<keyword evidence="3" id="KW-1185">Reference proteome</keyword>
<dbReference type="EMBL" id="CP098611">
    <property type="protein sequence ID" value="USR91799.1"/>
    <property type="molecule type" value="Genomic_DNA"/>
</dbReference>
<evidence type="ECO:0000313" key="3">
    <source>
        <dbReference type="Proteomes" id="UP001056708"/>
    </source>
</evidence>
<keyword evidence="1" id="KW-0472">Membrane</keyword>
<dbReference type="RefSeq" id="WP_252663828.1">
    <property type="nucleotide sequence ID" value="NZ_CP098611.1"/>
</dbReference>
<evidence type="ECO:0000313" key="2">
    <source>
        <dbReference type="EMBL" id="USR91799.1"/>
    </source>
</evidence>
<name>A0ABY5ARF2_9CYAN</name>
<feature type="transmembrane region" description="Helical" evidence="1">
    <location>
        <begin position="12"/>
        <end position="28"/>
    </location>
</feature>
<keyword evidence="1" id="KW-0812">Transmembrane</keyword>